<organism evidence="1 2">
    <name type="scientific">Hyaloscypha bicolor E</name>
    <dbReference type="NCBI Taxonomy" id="1095630"/>
    <lineage>
        <taxon>Eukaryota</taxon>
        <taxon>Fungi</taxon>
        <taxon>Dikarya</taxon>
        <taxon>Ascomycota</taxon>
        <taxon>Pezizomycotina</taxon>
        <taxon>Leotiomycetes</taxon>
        <taxon>Helotiales</taxon>
        <taxon>Hyaloscyphaceae</taxon>
        <taxon>Hyaloscypha</taxon>
        <taxon>Hyaloscypha bicolor</taxon>
    </lineage>
</organism>
<sequence>MPLHREMSEPVSVALTFPWMDGCALATCLPRRSSNCRSLTVLPYLPTGGIPPPDDVKIAAGNNMRNLADVQRKMSD</sequence>
<reference evidence="1 2" key="1">
    <citation type="submission" date="2016-04" db="EMBL/GenBank/DDBJ databases">
        <title>A degradative enzymes factory behind the ericoid mycorrhizal symbiosis.</title>
        <authorList>
            <consortium name="DOE Joint Genome Institute"/>
            <person name="Martino E."/>
            <person name="Morin E."/>
            <person name="Grelet G."/>
            <person name="Kuo A."/>
            <person name="Kohler A."/>
            <person name="Daghino S."/>
            <person name="Barry K."/>
            <person name="Choi C."/>
            <person name="Cichocki N."/>
            <person name="Clum A."/>
            <person name="Copeland A."/>
            <person name="Hainaut M."/>
            <person name="Haridas S."/>
            <person name="Labutti K."/>
            <person name="Lindquist E."/>
            <person name="Lipzen A."/>
            <person name="Khouja H.-R."/>
            <person name="Murat C."/>
            <person name="Ohm R."/>
            <person name="Olson A."/>
            <person name="Spatafora J."/>
            <person name="Veneault-Fourrey C."/>
            <person name="Henrissat B."/>
            <person name="Grigoriev I."/>
            <person name="Martin F."/>
            <person name="Perotto S."/>
        </authorList>
    </citation>
    <scope>NUCLEOTIDE SEQUENCE [LARGE SCALE GENOMIC DNA]</scope>
    <source>
        <strain evidence="1 2">E</strain>
    </source>
</reference>
<accession>A0A2J6TQZ8</accession>
<dbReference type="RefSeq" id="XP_024742337.1">
    <property type="nucleotide sequence ID" value="XM_024879288.1"/>
</dbReference>
<protein>
    <submittedName>
        <fullName evidence="1">Uncharacterized protein</fullName>
    </submittedName>
</protein>
<keyword evidence="2" id="KW-1185">Reference proteome</keyword>
<name>A0A2J6TQZ8_9HELO</name>
<evidence type="ECO:0000313" key="1">
    <source>
        <dbReference type="EMBL" id="PMD65433.1"/>
    </source>
</evidence>
<dbReference type="AlphaFoldDB" id="A0A2J6TQZ8"/>
<gene>
    <name evidence="1" type="ORF">K444DRAFT_608006</name>
</gene>
<dbReference type="GeneID" id="36587365"/>
<dbReference type="EMBL" id="KZ613746">
    <property type="protein sequence ID" value="PMD65433.1"/>
    <property type="molecule type" value="Genomic_DNA"/>
</dbReference>
<evidence type="ECO:0000313" key="2">
    <source>
        <dbReference type="Proteomes" id="UP000235371"/>
    </source>
</evidence>
<dbReference type="Proteomes" id="UP000235371">
    <property type="component" value="Unassembled WGS sequence"/>
</dbReference>
<proteinExistence type="predicted"/>
<dbReference type="InParanoid" id="A0A2J6TQZ8"/>